<dbReference type="PANTHER" id="PTHR42997:SF1">
    <property type="entry name" value="AP-4-A PHOSPHORYLASE"/>
    <property type="match status" value="1"/>
</dbReference>
<dbReference type="InterPro" id="IPR011146">
    <property type="entry name" value="HIT-like"/>
</dbReference>
<accession>A0A6M1RKG0</accession>
<organism evidence="6 7">
    <name type="scientific">Limisphaera ngatamarikiensis</name>
    <dbReference type="NCBI Taxonomy" id="1324935"/>
    <lineage>
        <taxon>Bacteria</taxon>
        <taxon>Pseudomonadati</taxon>
        <taxon>Verrucomicrobiota</taxon>
        <taxon>Verrucomicrobiia</taxon>
        <taxon>Limisphaerales</taxon>
        <taxon>Limisphaeraceae</taxon>
        <taxon>Limisphaera</taxon>
    </lineage>
</organism>
<comment type="caution">
    <text evidence="6">The sequence shown here is derived from an EMBL/GenBank/DDBJ whole genome shotgun (WGS) entry which is preliminary data.</text>
</comment>
<reference evidence="6 7" key="1">
    <citation type="submission" date="2020-02" db="EMBL/GenBank/DDBJ databases">
        <title>Draft genome sequence of Limisphaera ngatamarikiensis NGM72.4T, a thermophilic Verrucomicrobia grouped in subdivision 3.</title>
        <authorList>
            <person name="Carere C.R."/>
            <person name="Steen J."/>
            <person name="Hugenholtz P."/>
            <person name="Stott M.B."/>
        </authorList>
    </citation>
    <scope>NUCLEOTIDE SEQUENCE [LARGE SCALE GENOMIC DNA]</scope>
    <source>
        <strain evidence="6 7">NGM72.4</strain>
    </source>
</reference>
<dbReference type="GO" id="GO:0003824">
    <property type="term" value="F:catalytic activity"/>
    <property type="evidence" value="ECO:0007669"/>
    <property type="project" value="InterPro"/>
</dbReference>
<feature type="short sequence motif" description="Histidine triad motif" evidence="4">
    <location>
        <begin position="120"/>
        <end position="124"/>
    </location>
</feature>
<dbReference type="EMBL" id="JAAKYA010000096">
    <property type="protein sequence ID" value="NGO40548.1"/>
    <property type="molecule type" value="Genomic_DNA"/>
</dbReference>
<dbReference type="AlphaFoldDB" id="A0A6M1RKG0"/>
<evidence type="ECO:0000256" key="3">
    <source>
        <dbReference type="PIRSR" id="PIRSR639383-2"/>
    </source>
</evidence>
<evidence type="ECO:0000259" key="5">
    <source>
        <dbReference type="PROSITE" id="PS51084"/>
    </source>
</evidence>
<dbReference type="InterPro" id="IPR036265">
    <property type="entry name" value="HIT-like_sf"/>
</dbReference>
<dbReference type="PANTHER" id="PTHR42997">
    <property type="entry name" value="HIT FAMILY HYDROLASE"/>
    <property type="match status" value="1"/>
</dbReference>
<evidence type="ECO:0000256" key="2">
    <source>
        <dbReference type="PIRSR" id="PIRSR639383-1"/>
    </source>
</evidence>
<evidence type="ECO:0000313" key="6">
    <source>
        <dbReference type="EMBL" id="NGO40548.1"/>
    </source>
</evidence>
<dbReference type="Gene3D" id="3.30.428.10">
    <property type="entry name" value="HIT-like"/>
    <property type="match status" value="1"/>
</dbReference>
<dbReference type="PROSITE" id="PS51084">
    <property type="entry name" value="HIT_2"/>
    <property type="match status" value="1"/>
</dbReference>
<dbReference type="Pfam" id="PF01230">
    <property type="entry name" value="HIT"/>
    <property type="match status" value="1"/>
</dbReference>
<feature type="binding site" evidence="3">
    <location>
        <position position="124"/>
    </location>
    <ligand>
        <name>substrate</name>
    </ligand>
</feature>
<dbReference type="SUPFAM" id="SSF54197">
    <property type="entry name" value="HIT-like"/>
    <property type="match status" value="1"/>
</dbReference>
<evidence type="ECO:0000256" key="4">
    <source>
        <dbReference type="PROSITE-ProRule" id="PRU00464"/>
    </source>
</evidence>
<evidence type="ECO:0000313" key="7">
    <source>
        <dbReference type="Proteomes" id="UP000477311"/>
    </source>
</evidence>
<proteinExistence type="predicted"/>
<protein>
    <submittedName>
        <fullName evidence="6">HIT domain-containing protein</fullName>
    </submittedName>
</protein>
<dbReference type="InterPro" id="IPR052908">
    <property type="entry name" value="AP-4-A_phosphorylase"/>
</dbReference>
<keyword evidence="1" id="KW-0547">Nucleotide-binding</keyword>
<name>A0A6M1RKG0_9BACT</name>
<sequence length="165" mass="18374">MELLYAPWRIRYILAPKPPAGDGSLFTRIAQSNDDEANLVVARDKTCFALLNRYPYNGGHLMVVPYRQVAELGDLTVEELTDLMRLTQRCVAALKRLMNPDGFNIGLNQGRAAGAGIEEHLHLHIVPRWVGDTNFMPVLADTKVLPEALTETAARLREVLQTLPA</sequence>
<keyword evidence="7" id="KW-1185">Reference proteome</keyword>
<dbReference type="GO" id="GO:0000166">
    <property type="term" value="F:nucleotide binding"/>
    <property type="evidence" value="ECO:0007669"/>
    <property type="project" value="UniProtKB-KW"/>
</dbReference>
<dbReference type="RefSeq" id="WP_165109250.1">
    <property type="nucleotide sequence ID" value="NZ_JAAKYA010000096.1"/>
</dbReference>
<feature type="binding site" evidence="3">
    <location>
        <position position="52"/>
    </location>
    <ligand>
        <name>substrate</name>
    </ligand>
</feature>
<dbReference type="CDD" id="cd01275">
    <property type="entry name" value="FHIT"/>
    <property type="match status" value="1"/>
</dbReference>
<feature type="active site" description="Tele-AMP-histidine intermediate" evidence="2">
    <location>
        <position position="122"/>
    </location>
</feature>
<gene>
    <name evidence="6" type="ORF">G4L39_14260</name>
</gene>
<dbReference type="Proteomes" id="UP000477311">
    <property type="component" value="Unassembled WGS sequence"/>
</dbReference>
<dbReference type="InterPro" id="IPR039383">
    <property type="entry name" value="FHIT"/>
</dbReference>
<feature type="domain" description="HIT" evidence="5">
    <location>
        <begin position="25"/>
        <end position="135"/>
    </location>
</feature>
<evidence type="ECO:0000256" key="1">
    <source>
        <dbReference type="ARBA" id="ARBA00022741"/>
    </source>
</evidence>